<dbReference type="AlphaFoldDB" id="A0A176VWZ7"/>
<name>A0A176VWZ7_MARPO</name>
<evidence type="ECO:0000313" key="3">
    <source>
        <dbReference type="Proteomes" id="UP000077202"/>
    </source>
</evidence>
<sequence length="247" mass="25800">MTQNPSAETEPAQNPPKNHKLGISTTIRSRSRSRSRSAGIQFASAPCAAAALFFYDSSDPGPQPVAPQQRIAAGGPRPSPCAVSRSNRARGGRPNLQTPSSPRVPPLHSHRGAGLRSPAVGHLSMKAKTSSFKSRRLERKEEEREAGRGAGQRVGKPSTAALMTGWLGPCLLLLLYIGPQGSCPPAAHDGRPPGPFNIRSFPPVAPGTSPGRDLAGPIFKVALSVFKACGSRLAELASPSVVAERGG</sequence>
<feature type="compositionally biased region" description="Polar residues" evidence="1">
    <location>
        <begin position="1"/>
        <end position="16"/>
    </location>
</feature>
<feature type="region of interest" description="Disordered" evidence="1">
    <location>
        <begin position="186"/>
        <end position="209"/>
    </location>
</feature>
<feature type="compositionally biased region" description="Basic and acidic residues" evidence="1">
    <location>
        <begin position="138"/>
        <end position="147"/>
    </location>
</feature>
<gene>
    <name evidence="2" type="ORF">AXG93_2931s1680</name>
</gene>
<dbReference type="EMBL" id="LVLJ01002458">
    <property type="protein sequence ID" value="OAE24923.1"/>
    <property type="molecule type" value="Genomic_DNA"/>
</dbReference>
<reference evidence="2" key="1">
    <citation type="submission" date="2016-03" db="EMBL/GenBank/DDBJ databases">
        <title>Mechanisms controlling the formation of the plant cell surface in tip-growing cells are functionally conserved among land plants.</title>
        <authorList>
            <person name="Honkanen S."/>
            <person name="Jones V.A."/>
            <person name="Morieri G."/>
            <person name="Champion C."/>
            <person name="Hetherington A.J."/>
            <person name="Kelly S."/>
            <person name="Saint-Marcoux D."/>
            <person name="Proust H."/>
            <person name="Prescott H."/>
            <person name="Dolan L."/>
        </authorList>
    </citation>
    <scope>NUCLEOTIDE SEQUENCE [LARGE SCALE GENOMIC DNA]</scope>
    <source>
        <tissue evidence="2">Whole gametophyte</tissue>
    </source>
</reference>
<evidence type="ECO:0000313" key="2">
    <source>
        <dbReference type="EMBL" id="OAE24923.1"/>
    </source>
</evidence>
<dbReference type="Proteomes" id="UP000077202">
    <property type="component" value="Unassembled WGS sequence"/>
</dbReference>
<feature type="region of interest" description="Disordered" evidence="1">
    <location>
        <begin position="54"/>
        <end position="156"/>
    </location>
</feature>
<comment type="caution">
    <text evidence="2">The sequence shown here is derived from an EMBL/GenBank/DDBJ whole genome shotgun (WGS) entry which is preliminary data.</text>
</comment>
<accession>A0A176VWZ7</accession>
<proteinExistence type="predicted"/>
<keyword evidence="3" id="KW-1185">Reference proteome</keyword>
<feature type="region of interest" description="Disordered" evidence="1">
    <location>
        <begin position="1"/>
        <end position="41"/>
    </location>
</feature>
<organism evidence="2 3">
    <name type="scientific">Marchantia polymorpha subsp. ruderalis</name>
    <dbReference type="NCBI Taxonomy" id="1480154"/>
    <lineage>
        <taxon>Eukaryota</taxon>
        <taxon>Viridiplantae</taxon>
        <taxon>Streptophyta</taxon>
        <taxon>Embryophyta</taxon>
        <taxon>Marchantiophyta</taxon>
        <taxon>Marchantiopsida</taxon>
        <taxon>Marchantiidae</taxon>
        <taxon>Marchantiales</taxon>
        <taxon>Marchantiaceae</taxon>
        <taxon>Marchantia</taxon>
    </lineage>
</organism>
<protein>
    <submittedName>
        <fullName evidence="2">Uncharacterized protein</fullName>
    </submittedName>
</protein>
<evidence type="ECO:0000256" key="1">
    <source>
        <dbReference type="SAM" id="MobiDB-lite"/>
    </source>
</evidence>